<dbReference type="AlphaFoldDB" id="A0A7R7HVQ7"/>
<dbReference type="CDD" id="cd03228">
    <property type="entry name" value="ABCC_MRP_Like"/>
    <property type="match status" value="1"/>
</dbReference>
<keyword evidence="3" id="KW-0472">Membrane</keyword>
<dbReference type="PROSITE" id="PS50893">
    <property type="entry name" value="ABC_TRANSPORTER_2"/>
    <property type="match status" value="1"/>
</dbReference>
<dbReference type="KEGG" id="atl:Athai_13790"/>
<protein>
    <submittedName>
        <fullName evidence="5">Multidrug ABC transporter permease</fullName>
    </submittedName>
</protein>
<keyword evidence="2" id="KW-0067">ATP-binding</keyword>
<evidence type="ECO:0000313" key="5">
    <source>
        <dbReference type="EMBL" id="BCJ33876.1"/>
    </source>
</evidence>
<dbReference type="InterPro" id="IPR039421">
    <property type="entry name" value="Type_1_exporter"/>
</dbReference>
<dbReference type="SUPFAM" id="SSF52540">
    <property type="entry name" value="P-loop containing nucleoside triphosphate hydrolases"/>
    <property type="match status" value="1"/>
</dbReference>
<keyword evidence="6" id="KW-1185">Reference proteome</keyword>
<dbReference type="Pfam" id="PF00005">
    <property type="entry name" value="ABC_tran"/>
    <property type="match status" value="1"/>
</dbReference>
<dbReference type="Proteomes" id="UP000611640">
    <property type="component" value="Chromosome"/>
</dbReference>
<dbReference type="PROSITE" id="PS00211">
    <property type="entry name" value="ABC_TRANSPORTER_1"/>
    <property type="match status" value="1"/>
</dbReference>
<proteinExistence type="predicted"/>
<feature type="transmembrane region" description="Helical" evidence="3">
    <location>
        <begin position="250"/>
        <end position="272"/>
    </location>
</feature>
<keyword evidence="3" id="KW-0812">Transmembrane</keyword>
<feature type="domain" description="ABC transporter" evidence="4">
    <location>
        <begin position="342"/>
        <end position="585"/>
    </location>
</feature>
<dbReference type="InterPro" id="IPR017871">
    <property type="entry name" value="ABC_transporter-like_CS"/>
</dbReference>
<gene>
    <name evidence="5" type="ORF">Athai_13790</name>
</gene>
<keyword evidence="3" id="KW-1133">Transmembrane helix</keyword>
<evidence type="ECO:0000256" key="2">
    <source>
        <dbReference type="ARBA" id="ARBA00022840"/>
    </source>
</evidence>
<dbReference type="SMART" id="SM00382">
    <property type="entry name" value="AAA"/>
    <property type="match status" value="1"/>
</dbReference>
<dbReference type="GO" id="GO:0005524">
    <property type="term" value="F:ATP binding"/>
    <property type="evidence" value="ECO:0007669"/>
    <property type="project" value="UniProtKB-KW"/>
</dbReference>
<dbReference type="PANTHER" id="PTHR24221">
    <property type="entry name" value="ATP-BINDING CASSETTE SUB-FAMILY B"/>
    <property type="match status" value="1"/>
</dbReference>
<dbReference type="GO" id="GO:0034040">
    <property type="term" value="F:ATPase-coupled lipid transmembrane transporter activity"/>
    <property type="evidence" value="ECO:0007669"/>
    <property type="project" value="TreeGrafter"/>
</dbReference>
<evidence type="ECO:0000259" key="4">
    <source>
        <dbReference type="PROSITE" id="PS50893"/>
    </source>
</evidence>
<dbReference type="InterPro" id="IPR003439">
    <property type="entry name" value="ABC_transporter-like_ATP-bd"/>
</dbReference>
<evidence type="ECO:0000256" key="3">
    <source>
        <dbReference type="SAM" id="Phobius"/>
    </source>
</evidence>
<accession>A0A7R7HVQ7</accession>
<organism evidence="5 6">
    <name type="scientific">Actinocatenispora thailandica</name>
    <dbReference type="NCBI Taxonomy" id="227318"/>
    <lineage>
        <taxon>Bacteria</taxon>
        <taxon>Bacillati</taxon>
        <taxon>Actinomycetota</taxon>
        <taxon>Actinomycetes</taxon>
        <taxon>Micromonosporales</taxon>
        <taxon>Micromonosporaceae</taxon>
        <taxon>Actinocatenispora</taxon>
    </lineage>
</organism>
<reference evidence="5 6" key="1">
    <citation type="submission" date="2020-08" db="EMBL/GenBank/DDBJ databases">
        <title>Whole genome shotgun sequence of Actinocatenispora thailandica NBRC 105041.</title>
        <authorList>
            <person name="Komaki H."/>
            <person name="Tamura T."/>
        </authorList>
    </citation>
    <scope>NUCLEOTIDE SEQUENCE [LARGE SCALE GENOMIC DNA]</scope>
    <source>
        <strain evidence="5 6">NBRC 105041</strain>
    </source>
</reference>
<dbReference type="GO" id="GO:0016887">
    <property type="term" value="F:ATP hydrolysis activity"/>
    <property type="evidence" value="ECO:0007669"/>
    <property type="project" value="InterPro"/>
</dbReference>
<dbReference type="InterPro" id="IPR027417">
    <property type="entry name" value="P-loop_NTPase"/>
</dbReference>
<evidence type="ECO:0000256" key="1">
    <source>
        <dbReference type="ARBA" id="ARBA00022741"/>
    </source>
</evidence>
<feature type="transmembrane region" description="Helical" evidence="3">
    <location>
        <begin position="158"/>
        <end position="177"/>
    </location>
</feature>
<sequence>MRLIAVARKAGWGWFIALWIVNLARMVLPTIVGLAMGLLVSRLLADGEELATVSALVSAACGLMLLAHTTETVGAALTFSVSQRLDGWHQHRISRLVGGPQGIGHLEDPAVRNDLEEALLKGLPGWASYSFGTGATGQIAISARTVGSCFAALVLGRFSWPLAIGLLAVTFVVRMCVRREWLGQHGVVRKLTPVTRKAHRWADVVASPWAAKESRIFGLGDWAIGRHQRLMSGRVLHLAAIRARVLRKTAFLVVPLGVAVLAGLGTLVWAAAAAKITPGSLAIYLGAFWGVVAANGMDYEAFDVHFAGLPTLLALDHLQSRLSSSSESSLHPYQGSTAPPVVRFSAIKFHYPGASRPVLDGFDLEIASGEKLAIVGMNGAGKSTMLKLLSGMYRPSAGQLTIDGRSLDDYGARAWQKRLAVVLQNFVHYDLSLRENIVLGASQESAHPGLLDIVARQAGIEDLLGRMQLGWDTPLSARYQGGVELSGGQWQRIALARALYAVARGAQLLVLDEPTAHLDVRAELDVFSRVLDAAEGASVVLISHRLSSVRKADRIVLIDDGRVVEDGGHDQLVALGGRYAKMFALQADRFGDHPAHGGGDAT</sequence>
<dbReference type="PANTHER" id="PTHR24221:SF646">
    <property type="entry name" value="HAEMOLYSIN SECRETION ATP-BINDING PROTEIN"/>
    <property type="match status" value="1"/>
</dbReference>
<keyword evidence="1" id="KW-0547">Nucleotide-binding</keyword>
<dbReference type="EMBL" id="AP023355">
    <property type="protein sequence ID" value="BCJ33876.1"/>
    <property type="molecule type" value="Genomic_DNA"/>
</dbReference>
<evidence type="ECO:0000313" key="6">
    <source>
        <dbReference type="Proteomes" id="UP000611640"/>
    </source>
</evidence>
<feature type="transmembrane region" description="Helical" evidence="3">
    <location>
        <begin position="12"/>
        <end position="38"/>
    </location>
</feature>
<dbReference type="InterPro" id="IPR003593">
    <property type="entry name" value="AAA+_ATPase"/>
</dbReference>
<dbReference type="Gene3D" id="3.40.50.300">
    <property type="entry name" value="P-loop containing nucleotide triphosphate hydrolases"/>
    <property type="match status" value="1"/>
</dbReference>
<name>A0A7R7HVQ7_9ACTN</name>